<evidence type="ECO:0000313" key="2">
    <source>
        <dbReference type="EMBL" id="UPW01616.1"/>
    </source>
</evidence>
<keyword evidence="3" id="KW-1185">Reference proteome</keyword>
<dbReference type="AlphaFoldDB" id="A0A8U0ILQ3"/>
<protein>
    <submittedName>
        <fullName evidence="2">Uncharacterized protein</fullName>
    </submittedName>
</protein>
<organism evidence="2 3">
    <name type="scientific">Halorussus gelatinilyticus</name>
    <dbReference type="NCBI Taxonomy" id="2937524"/>
    <lineage>
        <taxon>Archaea</taxon>
        <taxon>Methanobacteriati</taxon>
        <taxon>Methanobacteriota</taxon>
        <taxon>Stenosarchaea group</taxon>
        <taxon>Halobacteria</taxon>
        <taxon>Halobacteriales</taxon>
        <taxon>Haladaptataceae</taxon>
        <taxon>Halorussus</taxon>
    </lineage>
</organism>
<name>A0A8U0ILQ3_9EURY</name>
<sequence length="77" mass="8126">MATTPERTDVAGDASGDTGLASELAADAYNIVAALGLLLTAYWLVFRNLPVELFTLGLVTTALIAVNVVVAVKHQRR</sequence>
<dbReference type="EMBL" id="CP096658">
    <property type="protein sequence ID" value="UPW01616.1"/>
    <property type="molecule type" value="Genomic_DNA"/>
</dbReference>
<dbReference type="GeneID" id="72189352"/>
<proteinExistence type="predicted"/>
<reference evidence="2" key="1">
    <citation type="submission" date="2022-04" db="EMBL/GenBank/DDBJ databases">
        <title>Diverse halophilic archaea isolated from saline environments.</title>
        <authorList>
            <person name="Cui H.-L."/>
        </authorList>
    </citation>
    <scope>NUCLEOTIDE SEQUENCE</scope>
    <source>
        <strain evidence="2">XZYJT40</strain>
    </source>
</reference>
<keyword evidence="1" id="KW-1133">Transmembrane helix</keyword>
<feature type="transmembrane region" description="Helical" evidence="1">
    <location>
        <begin position="53"/>
        <end position="72"/>
    </location>
</feature>
<dbReference type="RefSeq" id="WP_248656014.1">
    <property type="nucleotide sequence ID" value="NZ_CP096658.1"/>
</dbReference>
<evidence type="ECO:0000313" key="3">
    <source>
        <dbReference type="Proteomes" id="UP000830434"/>
    </source>
</evidence>
<accession>A0A8U0ILQ3</accession>
<dbReference type="Proteomes" id="UP000830434">
    <property type="component" value="Chromosome"/>
</dbReference>
<evidence type="ECO:0000256" key="1">
    <source>
        <dbReference type="SAM" id="Phobius"/>
    </source>
</evidence>
<keyword evidence="1" id="KW-0812">Transmembrane</keyword>
<gene>
    <name evidence="2" type="ORF">M0R88_05815</name>
</gene>
<dbReference type="KEGG" id="haxz:M0R88_05815"/>
<keyword evidence="1" id="KW-0472">Membrane</keyword>
<feature type="transmembrane region" description="Helical" evidence="1">
    <location>
        <begin position="28"/>
        <end position="46"/>
    </location>
</feature>